<keyword evidence="2" id="KW-0812">Transmembrane</keyword>
<feature type="transmembrane region" description="Helical" evidence="2">
    <location>
        <begin position="542"/>
        <end position="560"/>
    </location>
</feature>
<accession>A0A6L2M083</accession>
<dbReference type="AlphaFoldDB" id="A0A6L2M083"/>
<evidence type="ECO:0000256" key="1">
    <source>
        <dbReference type="SAM" id="MobiDB-lite"/>
    </source>
</evidence>
<reference evidence="4" key="1">
    <citation type="journal article" date="2019" name="Sci. Rep.">
        <title>Draft genome of Tanacetum cinerariifolium, the natural source of mosquito coil.</title>
        <authorList>
            <person name="Yamashiro T."/>
            <person name="Shiraishi A."/>
            <person name="Satake H."/>
            <person name="Nakayama K."/>
        </authorList>
    </citation>
    <scope>NUCLEOTIDE SEQUENCE</scope>
</reference>
<proteinExistence type="predicted"/>
<dbReference type="Pfam" id="PF13976">
    <property type="entry name" value="gag_pre-integrs"/>
    <property type="match status" value="1"/>
</dbReference>
<gene>
    <name evidence="4" type="ORF">Tci_038807</name>
</gene>
<dbReference type="PANTHER" id="PTHR42648">
    <property type="entry name" value="TRANSPOSASE, PUTATIVE-RELATED"/>
    <property type="match status" value="1"/>
</dbReference>
<protein>
    <submittedName>
        <fullName evidence="4">Ribonuclease H-like domain-containing protein</fullName>
    </submittedName>
</protein>
<comment type="caution">
    <text evidence="4">The sequence shown here is derived from an EMBL/GenBank/DDBJ whole genome shotgun (WGS) entry which is preliminary data.</text>
</comment>
<feature type="domain" description="GAG-pre-integrase" evidence="3">
    <location>
        <begin position="1"/>
        <end position="73"/>
    </location>
</feature>
<evidence type="ECO:0000259" key="3">
    <source>
        <dbReference type="Pfam" id="PF13976"/>
    </source>
</evidence>
<feature type="region of interest" description="Disordered" evidence="1">
    <location>
        <begin position="426"/>
        <end position="455"/>
    </location>
</feature>
<name>A0A6L2M083_TANCI</name>
<keyword evidence="2" id="KW-0472">Membrane</keyword>
<keyword evidence="2" id="KW-1133">Transmembrane helix</keyword>
<dbReference type="InterPro" id="IPR039537">
    <property type="entry name" value="Retrotran_Ty1/copia-like"/>
</dbReference>
<dbReference type="InterPro" id="IPR025724">
    <property type="entry name" value="GAG-pre-integrase_dom"/>
</dbReference>
<dbReference type="Pfam" id="PF14223">
    <property type="entry name" value="Retrotran_gag_2"/>
    <property type="match status" value="1"/>
</dbReference>
<sequence length="752" mass="86083">MYFIDLNNIVPHKNLTCLVAKASADESMLWHRRLGHLNFKTMNKLVRNNLVKGLPSKCFENDNTCVACLKGKQHKASCKTKLVNSVSNPLQTLHVDLFGPTSVSSLNHKCLKTHSEMEQPNLTFAKILILDTGKFEQWKFRIQRYLQNEHYALWEVIEFGDSYQAPPEETGKGSASESFTKKKGRTFTITIEDMQKRRNDVKARTTLLLALPDEHQLRFSKYKTAQELWGEILKTFGGNEATKKTKKNQLKQQYGNFKAEGSETLEQTFSRLQGIVSHLKFIDVEIEQDDLNHKFFTSLALEWLMYTIVWRNVDDLDTMSLDDVYNQLKVYESEVQKKSETNSQNMAFISSSNTSSGKGKVHTAIVLTASIQVSTASTQVSTASTDVAAASISHDTVCAYIASQSNGSQIKYEDITQIDEDDIEEIDIKECRAPRSQDRGKKESYRKGPKEEEQTPKALMAIDGIGRDWSYMANEEENHALVADEEIPTDVALTAKSSSSSKNKVYDDSFCSKSCRKNTENLNTKITKLNEELSDINIVVELFMQLPCILFIYFNLLLFLQRLRLFYHYSFSLILGLGISREKAEKELEANIALIETWDDVRAKINANHQLAERLQAEEQQELTDEEKAILFMHFLEKRRKFFAAKRAKEKRNKPPTQAQKIKIIAFKRVNTFKPIRSELVEGKEKRAGEELIQKRSKKQKVDDDKETSELKKLMEIIPKEEKVAIDAIPLAVKSSGIVDWKIYKEGKKSYY</sequence>
<dbReference type="PANTHER" id="PTHR42648:SF32">
    <property type="entry name" value="RIBONUCLEASE H-LIKE DOMAIN, GAG-PRE-INTEGRASE DOMAIN PROTEIN-RELATED"/>
    <property type="match status" value="1"/>
</dbReference>
<evidence type="ECO:0000256" key="2">
    <source>
        <dbReference type="SAM" id="Phobius"/>
    </source>
</evidence>
<organism evidence="4">
    <name type="scientific">Tanacetum cinerariifolium</name>
    <name type="common">Dalmatian daisy</name>
    <name type="synonym">Chrysanthemum cinerariifolium</name>
    <dbReference type="NCBI Taxonomy" id="118510"/>
    <lineage>
        <taxon>Eukaryota</taxon>
        <taxon>Viridiplantae</taxon>
        <taxon>Streptophyta</taxon>
        <taxon>Embryophyta</taxon>
        <taxon>Tracheophyta</taxon>
        <taxon>Spermatophyta</taxon>
        <taxon>Magnoliopsida</taxon>
        <taxon>eudicotyledons</taxon>
        <taxon>Gunneridae</taxon>
        <taxon>Pentapetalae</taxon>
        <taxon>asterids</taxon>
        <taxon>campanulids</taxon>
        <taxon>Asterales</taxon>
        <taxon>Asteraceae</taxon>
        <taxon>Asteroideae</taxon>
        <taxon>Anthemideae</taxon>
        <taxon>Anthemidinae</taxon>
        <taxon>Tanacetum</taxon>
    </lineage>
</organism>
<dbReference type="EMBL" id="BKCJ010005452">
    <property type="protein sequence ID" value="GEU66829.1"/>
    <property type="molecule type" value="Genomic_DNA"/>
</dbReference>
<evidence type="ECO:0000313" key="4">
    <source>
        <dbReference type="EMBL" id="GEU66829.1"/>
    </source>
</evidence>